<reference evidence="6" key="1">
    <citation type="journal article" date="2011" name="Genome Res.">
        <title>Phylogeny-wide analysis of social amoeba genomes highlights ancient origins for complex intercellular communication.</title>
        <authorList>
            <person name="Heidel A.J."/>
            <person name="Lawal H.M."/>
            <person name="Felder M."/>
            <person name="Schilde C."/>
            <person name="Helps N.R."/>
            <person name="Tunggal B."/>
            <person name="Rivero F."/>
            <person name="John U."/>
            <person name="Schleicher M."/>
            <person name="Eichinger L."/>
            <person name="Platzer M."/>
            <person name="Noegel A.A."/>
            <person name="Schaap P."/>
            <person name="Gloeckner G."/>
        </authorList>
    </citation>
    <scope>NUCLEOTIDE SEQUENCE [LARGE SCALE GENOMIC DNA]</scope>
    <source>
        <strain evidence="6">SH3</strain>
    </source>
</reference>
<feature type="compositionally biased region" description="Polar residues" evidence="1">
    <location>
        <begin position="159"/>
        <end position="168"/>
    </location>
</feature>
<dbReference type="STRING" id="1054147.F4PLC0"/>
<dbReference type="KEGG" id="dfa:DFA_05474"/>
<evidence type="ECO:0000259" key="2">
    <source>
        <dbReference type="PROSITE" id="PS50234"/>
    </source>
</evidence>
<accession>F4PLC0</accession>
<dbReference type="Pfam" id="PF02854">
    <property type="entry name" value="MIF4G"/>
    <property type="match status" value="1"/>
</dbReference>
<dbReference type="InterPro" id="IPR002035">
    <property type="entry name" value="VWF_A"/>
</dbReference>
<dbReference type="Pfam" id="PF02847">
    <property type="entry name" value="MA3"/>
    <property type="match status" value="1"/>
</dbReference>
<dbReference type="Gene3D" id="1.25.40.180">
    <property type="match status" value="2"/>
</dbReference>
<dbReference type="SMART" id="SM00544">
    <property type="entry name" value="MA3"/>
    <property type="match status" value="1"/>
</dbReference>
<feature type="region of interest" description="Disordered" evidence="1">
    <location>
        <begin position="1208"/>
        <end position="1386"/>
    </location>
</feature>
<dbReference type="Proteomes" id="UP000007797">
    <property type="component" value="Unassembled WGS sequence"/>
</dbReference>
<gene>
    <name evidence="5" type="ORF">DFA_05474</name>
</gene>
<dbReference type="Pfam" id="PF13768">
    <property type="entry name" value="VWA_3"/>
    <property type="match status" value="1"/>
</dbReference>
<feature type="compositionally biased region" description="Low complexity" evidence="1">
    <location>
        <begin position="1376"/>
        <end position="1386"/>
    </location>
</feature>
<feature type="compositionally biased region" description="Basic and acidic residues" evidence="1">
    <location>
        <begin position="1358"/>
        <end position="1375"/>
    </location>
</feature>
<feature type="domain" description="VWFA" evidence="2">
    <location>
        <begin position="288"/>
        <end position="459"/>
    </location>
</feature>
<evidence type="ECO:0000256" key="1">
    <source>
        <dbReference type="SAM" id="MobiDB-lite"/>
    </source>
</evidence>
<dbReference type="EMBL" id="GL883008">
    <property type="protein sequence ID" value="EGG23342.1"/>
    <property type="molecule type" value="Genomic_DNA"/>
</dbReference>
<dbReference type="PROSITE" id="PS51366">
    <property type="entry name" value="MI"/>
    <property type="match status" value="1"/>
</dbReference>
<dbReference type="InterPro" id="IPR003890">
    <property type="entry name" value="MIF4G-like_typ-3"/>
</dbReference>
<dbReference type="SMART" id="SM00543">
    <property type="entry name" value="MIF4G"/>
    <property type="match status" value="1"/>
</dbReference>
<feature type="region of interest" description="Disordered" evidence="1">
    <location>
        <begin position="664"/>
        <end position="717"/>
    </location>
</feature>
<dbReference type="SMART" id="SM00327">
    <property type="entry name" value="VWA"/>
    <property type="match status" value="1"/>
</dbReference>
<dbReference type="Gene3D" id="3.40.50.410">
    <property type="entry name" value="von Willebrand factor, type A domain"/>
    <property type="match status" value="1"/>
</dbReference>
<proteinExistence type="predicted"/>
<dbReference type="InterPro" id="IPR016024">
    <property type="entry name" value="ARM-type_fold"/>
</dbReference>
<feature type="compositionally biased region" description="Polar residues" evidence="1">
    <location>
        <begin position="1307"/>
        <end position="1319"/>
    </location>
</feature>
<dbReference type="SUPFAM" id="SSF53300">
    <property type="entry name" value="vWA-like"/>
    <property type="match status" value="1"/>
</dbReference>
<dbReference type="PANTHER" id="PTHR45737">
    <property type="entry name" value="VON WILLEBRAND FACTOR A DOMAIN-CONTAINING PROTEIN 5A"/>
    <property type="match status" value="1"/>
</dbReference>
<evidence type="ECO:0000313" key="5">
    <source>
        <dbReference type="EMBL" id="EGG23342.1"/>
    </source>
</evidence>
<dbReference type="Pfam" id="PF08487">
    <property type="entry name" value="VIT"/>
    <property type="match status" value="1"/>
</dbReference>
<feature type="compositionally biased region" description="Low complexity" evidence="1">
    <location>
        <begin position="664"/>
        <end position="697"/>
    </location>
</feature>
<protein>
    <submittedName>
        <fullName evidence="5">Type A von Willebrand factor domain-containing protein</fullName>
    </submittedName>
</protein>
<dbReference type="InterPro" id="IPR013694">
    <property type="entry name" value="VIT"/>
</dbReference>
<dbReference type="SUPFAM" id="SSF48371">
    <property type="entry name" value="ARM repeat"/>
    <property type="match status" value="2"/>
</dbReference>
<feature type="compositionally biased region" description="Basic and acidic residues" evidence="1">
    <location>
        <begin position="1212"/>
        <end position="1288"/>
    </location>
</feature>
<keyword evidence="6" id="KW-1185">Reference proteome</keyword>
<feature type="domain" description="MI" evidence="3">
    <location>
        <begin position="1389"/>
        <end position="1511"/>
    </location>
</feature>
<name>F4PLC0_CACFS</name>
<dbReference type="GO" id="GO:0003723">
    <property type="term" value="F:RNA binding"/>
    <property type="evidence" value="ECO:0007669"/>
    <property type="project" value="InterPro"/>
</dbReference>
<dbReference type="OMA" id="FPIGMGE"/>
<evidence type="ECO:0000259" key="3">
    <source>
        <dbReference type="PROSITE" id="PS51366"/>
    </source>
</evidence>
<dbReference type="InterPro" id="IPR036465">
    <property type="entry name" value="vWFA_dom_sf"/>
</dbReference>
<dbReference type="OrthoDB" id="1729737at2759"/>
<organism evidence="5 6">
    <name type="scientific">Cavenderia fasciculata</name>
    <name type="common">Slime mold</name>
    <name type="synonym">Dictyostelium fasciculatum</name>
    <dbReference type="NCBI Taxonomy" id="261658"/>
    <lineage>
        <taxon>Eukaryota</taxon>
        <taxon>Amoebozoa</taxon>
        <taxon>Evosea</taxon>
        <taxon>Eumycetozoa</taxon>
        <taxon>Dictyostelia</taxon>
        <taxon>Acytosteliales</taxon>
        <taxon>Cavenderiaceae</taxon>
        <taxon>Cavenderia</taxon>
    </lineage>
</organism>
<dbReference type="InterPro" id="IPR003891">
    <property type="entry name" value="Initiation_fac_eIF4g_MI"/>
</dbReference>
<dbReference type="PROSITE" id="PS51468">
    <property type="entry name" value="VIT"/>
    <property type="match status" value="1"/>
</dbReference>
<dbReference type="PROSITE" id="PS50234">
    <property type="entry name" value="VWFA"/>
    <property type="match status" value="1"/>
</dbReference>
<dbReference type="PANTHER" id="PTHR45737:SF5">
    <property type="entry name" value="POLY [ADP-RIBOSE] POLYMERASE-RELATED"/>
    <property type="match status" value="1"/>
</dbReference>
<evidence type="ECO:0000259" key="4">
    <source>
        <dbReference type="PROSITE" id="PS51468"/>
    </source>
</evidence>
<feature type="region of interest" description="Disordered" evidence="1">
    <location>
        <begin position="947"/>
        <end position="971"/>
    </location>
</feature>
<feature type="compositionally biased region" description="Low complexity" evidence="1">
    <location>
        <begin position="173"/>
        <end position="186"/>
    </location>
</feature>
<dbReference type="RefSeq" id="XP_004361193.1">
    <property type="nucleotide sequence ID" value="XM_004361136.1"/>
</dbReference>
<feature type="domain" description="VIT" evidence="4">
    <location>
        <begin position="1"/>
        <end position="137"/>
    </location>
</feature>
<evidence type="ECO:0000313" key="6">
    <source>
        <dbReference type="Proteomes" id="UP000007797"/>
    </source>
</evidence>
<feature type="region of interest" description="Disordered" evidence="1">
    <location>
        <begin position="159"/>
        <end position="189"/>
    </location>
</feature>
<sequence>MYSALWKKNGEQIRPSFISVNAHVVDLAAQIVFTKTYSNVGNNFKDNLQQEATFKAHLNTSIGVLTGFEIKLDGKITSAEVVNQAEAMKQFESNQSNTNIVKEADFNDPFIQEDFFLCKLNNLAQYNELEIIITYVTEMTMQGDYLYLVFPTSLSTVRSTQQQQQLETPPSLPNSHNNSNGTSSTGESQRQGLLIKLDLEMPSSIQEVKSPSHPEGIEAQWNESTGTVIYKDTRPVDVVNQSDLVVLVKLENPHEPTGFAERNKDGSRAVMVVFYPKLEPVKKQQEMELIFLVDCSESMEGYNITHAKKGLLLFSHSLPKGTYFNIISFGSTHQKLFPQSLPYCEENLAQANTFIKGLKADSGNDTNLLAPLKDIYATSATRPRKIFLLTDGGVNNTGQIAELVRQNADNTSVFPIGMGEFVSKQLVDAIASAGCGVAELAIENETIENKVMRQLKRALQPAYTNIRMDWGSISSNKQSPRDLRTLFDGDRLTVFSILEPNERVPDNGTVKLNANGPNGPVSFQVNIKGNEIKRGNLVHCLAAYTLILDLEQQAQECNDVDEAERLKKRIIDLGVKYSLGTNYTSFISLEDPTMPPSPRVIQPNNNKPTVTPTPVSSNNSFVQNNPAFSGLLNALNSSSGSIHHYPEHSSAMISLRGSASGIPTNLNSSSSSLKTNVSPSRPTTTTTNTTAPAVSTPLKSLSPASPPFTPTQSTMSSAAAPFTPGAFAKSQLKFSAPEFVPKGIAPSTPSALKPSALVFTPTKTSTTPAVVTPTKAEEPKKVEDPVKVEVVTPTKAVEEPKKEESPKKVEEPKVEVAAATATPVKVEESPKKVEEPVAKVEVAAPVKVEVTAPVAAAVPAKVEVAAPVKVEVTAPVAKPAPVVVAAAAAAPVVAAAAANSTSPPAKRQYSHDYLMSLKDLPSNTVIPEKLKQHANILMRAGSSGIFNKEKDRRGNRHHDKKNSEPLPPPKKIITKDTQGEFGETYKKFKFNLNLITMDTYATIIKNFEGIVIPNEEVLGNIAKILFEKAIIDQKYSAVFAILTHYLDSKYPKFENNKTLKRDIITNCQKEFELHLTDTYDRSKFDTLSKEDRDEEEFIIKRRFLGNIKFIGELYKHSVLAESIVLNYCVAKLLEKANTHVEDTIEGMAKLISNIGKKLDADPSKPGLAGVFSQVRQLSENEKLTSRARYLLLDLLDLRAGRWEPKNNTISKVNKEENDKEERFVSKHGSGRRDDRDKGDRRDRNDRNDRGDRRDRDRHDRNDRNDRNNRDDRNDRNDRGIFGKSKDGWETVGKSSPKGKQTPKKGDLSNSRDNISNSKTPPRPAAPATLKKSGDERRNVFAALDDDDYDMPSSPKKPTPKDTGKQQESKDTKGKPADASAAAQPVSATKLEADVSMTLDEFLELGDPEEALECIKELNYPTLYSKIICIIVNKSFEKNNTEKQSIVELFNQIITSQIYPAEAFKEGFKEVLATIEDTEIDLPFASKFLAELIGFCIEADILTLNYVEENYLHLVDSGKAEEMLKDTLISIVKHSDSDRLVDIYEKTADLDILKLFRPKNRTTQYLQEFFQEHFPYLSSDRVAVSQSEPSLIEHLLVLQKAEGNFELTNKLAGVLNIPLSDIEKAENSDSLARTHPNIWATVLAYSFMSTNFTEEQDDLELINQKIQSWLNAELELPDAPKLSLDDLVKKAKRFISEY</sequence>
<dbReference type="GeneID" id="14875375"/>